<dbReference type="Gene3D" id="1.20.1740.10">
    <property type="entry name" value="Amino acid/polyamine transporter I"/>
    <property type="match status" value="1"/>
</dbReference>
<dbReference type="EMBL" id="CMVM020000346">
    <property type="status" value="NOT_ANNOTATED_CDS"/>
    <property type="molecule type" value="Genomic_DNA"/>
</dbReference>
<organism evidence="2 3">
    <name type="scientific">Onchocerca volvulus</name>
    <dbReference type="NCBI Taxonomy" id="6282"/>
    <lineage>
        <taxon>Eukaryota</taxon>
        <taxon>Metazoa</taxon>
        <taxon>Ecdysozoa</taxon>
        <taxon>Nematoda</taxon>
        <taxon>Chromadorea</taxon>
        <taxon>Rhabditida</taxon>
        <taxon>Spirurina</taxon>
        <taxon>Spiruromorpha</taxon>
        <taxon>Filarioidea</taxon>
        <taxon>Onchocercidae</taxon>
        <taxon>Onchocerca</taxon>
    </lineage>
</organism>
<dbReference type="InterPro" id="IPR050598">
    <property type="entry name" value="AminoAcid_Transporter"/>
</dbReference>
<reference evidence="3" key="1">
    <citation type="submission" date="2013-10" db="EMBL/GenBank/DDBJ databases">
        <title>Genome sequencing of Onchocerca volvulus.</title>
        <authorList>
            <person name="Cotton J."/>
            <person name="Tsai J."/>
            <person name="Stanley E."/>
            <person name="Tracey A."/>
            <person name="Holroyd N."/>
            <person name="Lustigman S."/>
            <person name="Berriman M."/>
        </authorList>
    </citation>
    <scope>NUCLEOTIDE SEQUENCE</scope>
</reference>
<feature type="transmembrane region" description="Helical" evidence="1">
    <location>
        <begin position="206"/>
        <end position="224"/>
    </location>
</feature>
<dbReference type="AlphaFoldDB" id="A0A8R1TK54"/>
<reference evidence="2" key="2">
    <citation type="submission" date="2022-06" db="UniProtKB">
        <authorList>
            <consortium name="EnsemblMetazoa"/>
        </authorList>
    </citation>
    <scope>IDENTIFICATION</scope>
</reference>
<sequence>MDLSLIIWSIAALLSLLGAFCYMELGTTIHIPEADFAYLCYVSDGICFHVWSVVSLFIRRRLQFKLRQSAIGVFDDTNKFYFKKLTGKTQNLQNAFDKVQFKSDHTITVLFAALFSYEGWDVLNFGTKEIEKPKYLYAAARQGHLPNFLSCSNTEHNSPQVAIFISLINYVSFCQWLQRIFTILALLWIRFVRKPIHRYPESNHRAVIFMIISVSLVNMVFIYISNEQVSEEPVSIVQATIFLLLAIYIASNKVTTNVDFHICIIGASILLGAFAFYFLFFYKHSPAVQGIKTFGYIVKRLL</sequence>
<proteinExistence type="predicted"/>
<dbReference type="GO" id="GO:0015179">
    <property type="term" value="F:L-amino acid transmembrane transporter activity"/>
    <property type="evidence" value="ECO:0007669"/>
    <property type="project" value="TreeGrafter"/>
</dbReference>
<dbReference type="Proteomes" id="UP000024404">
    <property type="component" value="Unassembled WGS sequence"/>
</dbReference>
<dbReference type="PANTHER" id="PTHR11785">
    <property type="entry name" value="AMINO ACID TRANSPORTER"/>
    <property type="match status" value="1"/>
</dbReference>
<accession>A0A8R1TK54</accession>
<keyword evidence="1" id="KW-0472">Membrane</keyword>
<evidence type="ECO:0000313" key="2">
    <source>
        <dbReference type="EnsemblMetazoa" id="OVOC11023.1"/>
    </source>
</evidence>
<keyword evidence="1" id="KW-1133">Transmembrane helix</keyword>
<keyword evidence="1" id="KW-0812">Transmembrane</keyword>
<feature type="transmembrane region" description="Helical" evidence="1">
    <location>
        <begin position="258"/>
        <end position="282"/>
    </location>
</feature>
<feature type="transmembrane region" description="Helical" evidence="1">
    <location>
        <begin position="236"/>
        <end position="252"/>
    </location>
</feature>
<feature type="transmembrane region" description="Helical" evidence="1">
    <location>
        <begin position="167"/>
        <end position="191"/>
    </location>
</feature>
<dbReference type="PANTHER" id="PTHR11785:SF528">
    <property type="entry name" value="AMINO ACID TRANSPORTER PROTEIN JHI-21"/>
    <property type="match status" value="1"/>
</dbReference>
<dbReference type="EnsemblMetazoa" id="OVOC11023.1">
    <property type="protein sequence ID" value="OVOC11023.1"/>
    <property type="gene ID" value="WBGene00247832"/>
</dbReference>
<evidence type="ECO:0000256" key="1">
    <source>
        <dbReference type="SAM" id="Phobius"/>
    </source>
</evidence>
<keyword evidence="3" id="KW-1185">Reference proteome</keyword>
<feature type="transmembrane region" description="Helical" evidence="1">
    <location>
        <begin position="35"/>
        <end position="58"/>
    </location>
</feature>
<evidence type="ECO:0000313" key="3">
    <source>
        <dbReference type="Proteomes" id="UP000024404"/>
    </source>
</evidence>
<name>A0A8R1TK54_ONCVO</name>
<protein>
    <submittedName>
        <fullName evidence="2">Uncharacterized protein</fullName>
    </submittedName>
</protein>